<feature type="compositionally biased region" description="Basic and acidic residues" evidence="1">
    <location>
        <begin position="69"/>
        <end position="78"/>
    </location>
</feature>
<dbReference type="EMBL" id="BAAARJ010000024">
    <property type="protein sequence ID" value="GAA2634893.1"/>
    <property type="molecule type" value="Genomic_DNA"/>
</dbReference>
<evidence type="ECO:0000313" key="2">
    <source>
        <dbReference type="EMBL" id="GAA2634893.1"/>
    </source>
</evidence>
<feature type="region of interest" description="Disordered" evidence="1">
    <location>
        <begin position="31"/>
        <end position="78"/>
    </location>
</feature>
<comment type="caution">
    <text evidence="2">The sequence shown here is derived from an EMBL/GenBank/DDBJ whole genome shotgun (WGS) entry which is preliminary data.</text>
</comment>
<proteinExistence type="predicted"/>
<evidence type="ECO:0000313" key="3">
    <source>
        <dbReference type="Proteomes" id="UP001501447"/>
    </source>
</evidence>
<protein>
    <submittedName>
        <fullName evidence="2">Uncharacterized protein</fullName>
    </submittedName>
</protein>
<dbReference type="Proteomes" id="UP001501447">
    <property type="component" value="Unassembled WGS sequence"/>
</dbReference>
<dbReference type="Pfam" id="PF19534">
    <property type="entry name" value="DUF6059"/>
    <property type="match status" value="1"/>
</dbReference>
<name>A0ABP6D651_9ACTN</name>
<evidence type="ECO:0000256" key="1">
    <source>
        <dbReference type="SAM" id="MobiDB-lite"/>
    </source>
</evidence>
<feature type="compositionally biased region" description="Basic and acidic residues" evidence="1">
    <location>
        <begin position="46"/>
        <end position="59"/>
    </location>
</feature>
<accession>A0ABP6D651</accession>
<sequence length="78" mass="8600">MVSAGRPFGRRWINGLWDALVLFGGTWVHVGPHQPPLGTPAPSQPPHRDLPAPHPERLCPETPLTPTERALDAQLRDL</sequence>
<keyword evidence="3" id="KW-1185">Reference proteome</keyword>
<organism evidence="2 3">
    <name type="scientific">Streptomyces axinellae</name>
    <dbReference type="NCBI Taxonomy" id="552788"/>
    <lineage>
        <taxon>Bacteria</taxon>
        <taxon>Bacillati</taxon>
        <taxon>Actinomycetota</taxon>
        <taxon>Actinomycetes</taxon>
        <taxon>Kitasatosporales</taxon>
        <taxon>Streptomycetaceae</taxon>
        <taxon>Streptomyces</taxon>
    </lineage>
</organism>
<feature type="compositionally biased region" description="Pro residues" evidence="1">
    <location>
        <begin position="33"/>
        <end position="45"/>
    </location>
</feature>
<gene>
    <name evidence="2" type="ORF">GCM10009863_59050</name>
</gene>
<reference evidence="3" key="1">
    <citation type="journal article" date="2019" name="Int. J. Syst. Evol. Microbiol.">
        <title>The Global Catalogue of Microorganisms (GCM) 10K type strain sequencing project: providing services to taxonomists for standard genome sequencing and annotation.</title>
        <authorList>
            <consortium name="The Broad Institute Genomics Platform"/>
            <consortium name="The Broad Institute Genome Sequencing Center for Infectious Disease"/>
            <person name="Wu L."/>
            <person name="Ma J."/>
        </authorList>
    </citation>
    <scope>NUCLEOTIDE SEQUENCE [LARGE SCALE GENOMIC DNA]</scope>
    <source>
        <strain evidence="3">JCM 16373</strain>
    </source>
</reference>
<dbReference type="RefSeq" id="WP_344570113.1">
    <property type="nucleotide sequence ID" value="NZ_BAAARJ010000024.1"/>
</dbReference>
<dbReference type="InterPro" id="IPR045701">
    <property type="entry name" value="DUF6059"/>
</dbReference>